<evidence type="ECO:0000313" key="3">
    <source>
        <dbReference type="EMBL" id="CAL5137258.1"/>
    </source>
</evidence>
<feature type="region of interest" description="Disordered" evidence="1">
    <location>
        <begin position="363"/>
        <end position="385"/>
    </location>
</feature>
<feature type="transmembrane region" description="Helical" evidence="2">
    <location>
        <begin position="287"/>
        <end position="306"/>
    </location>
</feature>
<evidence type="ECO:0000256" key="2">
    <source>
        <dbReference type="SAM" id="Phobius"/>
    </source>
</evidence>
<feature type="region of interest" description="Disordered" evidence="1">
    <location>
        <begin position="409"/>
        <end position="454"/>
    </location>
</feature>
<evidence type="ECO:0000313" key="4">
    <source>
        <dbReference type="Proteomes" id="UP001497525"/>
    </source>
</evidence>
<protein>
    <submittedName>
        <fullName evidence="3">Uncharacterized protein</fullName>
    </submittedName>
</protein>
<feature type="transmembrane region" description="Helical" evidence="2">
    <location>
        <begin position="39"/>
        <end position="70"/>
    </location>
</feature>
<comment type="caution">
    <text evidence="3">The sequence shown here is derived from an EMBL/GenBank/DDBJ whole genome shotgun (WGS) entry which is preliminary data.</text>
</comment>
<evidence type="ECO:0000256" key="1">
    <source>
        <dbReference type="SAM" id="MobiDB-lite"/>
    </source>
</evidence>
<proteinExistence type="predicted"/>
<feature type="transmembrane region" description="Helical" evidence="2">
    <location>
        <begin position="207"/>
        <end position="228"/>
    </location>
</feature>
<organism evidence="3 4">
    <name type="scientific">Calicophoron daubneyi</name>
    <name type="common">Rumen fluke</name>
    <name type="synonym">Paramphistomum daubneyi</name>
    <dbReference type="NCBI Taxonomy" id="300641"/>
    <lineage>
        <taxon>Eukaryota</taxon>
        <taxon>Metazoa</taxon>
        <taxon>Spiralia</taxon>
        <taxon>Lophotrochozoa</taxon>
        <taxon>Platyhelminthes</taxon>
        <taxon>Trematoda</taxon>
        <taxon>Digenea</taxon>
        <taxon>Plagiorchiida</taxon>
        <taxon>Pronocephalata</taxon>
        <taxon>Paramphistomoidea</taxon>
        <taxon>Paramphistomidae</taxon>
        <taxon>Calicophoron</taxon>
    </lineage>
</organism>
<dbReference type="Proteomes" id="UP001497525">
    <property type="component" value="Unassembled WGS sequence"/>
</dbReference>
<dbReference type="AlphaFoldDB" id="A0AAV2TIR0"/>
<keyword evidence="2" id="KW-1133">Transmembrane helix</keyword>
<gene>
    <name evidence="3" type="ORF">CDAUBV1_LOCUS11510</name>
</gene>
<accession>A0AAV2TIR0</accession>
<feature type="transmembrane region" description="Helical" evidence="2">
    <location>
        <begin position="113"/>
        <end position="137"/>
    </location>
</feature>
<sequence>MSNKTNTKSGADVLLENPTYELLFALNELTLKMSSTVRQFATCILSAFFVVGLLLIVPAMMQTAAAYVWAAQVRKEAKWKLKPSQGIGDPKRKSLTEEEELQRRCSTQDRTLFLYRLLACSASLLVLIFSTLPQLVIVVAKPPGSNSIDQKWGWCQALVYADSATRCFASYFIVVPFLLMFWNYMFSEIIPRQNLLTDNIFMVILKSSLPIALFSFFAPIALIVHQYVKAEYNGELVCQADLDWYIAFFYYDFVVTRVIPAFIIIVIGAGFLKWLPRDDYGVFYEPGIFLAFATPHIICELVIHIYHRGHWLRYLVQSNFCDFMLIFYAVYHMSFSSTFVLATFRSVFSEIREEIRRRQRFFMDDEPTEINQQQEDGTSHGKKRRARMIHGLQKQFSVAYRWKPDFTEEETRTVSANPASVIPDTATDSSQSDEDQDGIGAQNRSRKKGNKNEVDDAQLHYAILQRSAFLKRQSKPMTSLQPKVQIPNQYVIPASHDVKARLMHGYSGDEN</sequence>
<feature type="transmembrane region" description="Helical" evidence="2">
    <location>
        <begin position="326"/>
        <end position="348"/>
    </location>
</feature>
<feature type="transmembrane region" description="Helical" evidence="2">
    <location>
        <begin position="168"/>
        <end position="186"/>
    </location>
</feature>
<name>A0AAV2TIR0_CALDB</name>
<keyword evidence="2" id="KW-0812">Transmembrane</keyword>
<keyword evidence="2" id="KW-0472">Membrane</keyword>
<reference evidence="3" key="1">
    <citation type="submission" date="2024-06" db="EMBL/GenBank/DDBJ databases">
        <authorList>
            <person name="Liu X."/>
            <person name="Lenzi L."/>
            <person name="Haldenby T S."/>
            <person name="Uol C."/>
        </authorList>
    </citation>
    <scope>NUCLEOTIDE SEQUENCE</scope>
</reference>
<dbReference type="EMBL" id="CAXLJL010000378">
    <property type="protein sequence ID" value="CAL5137258.1"/>
    <property type="molecule type" value="Genomic_DNA"/>
</dbReference>
<feature type="transmembrane region" description="Helical" evidence="2">
    <location>
        <begin position="248"/>
        <end position="275"/>
    </location>
</feature>